<evidence type="ECO:0000313" key="1">
    <source>
        <dbReference type="EMBL" id="PWA88477.1"/>
    </source>
</evidence>
<organism evidence="1 2">
    <name type="scientific">Artemisia annua</name>
    <name type="common">Sweet wormwood</name>
    <dbReference type="NCBI Taxonomy" id="35608"/>
    <lineage>
        <taxon>Eukaryota</taxon>
        <taxon>Viridiplantae</taxon>
        <taxon>Streptophyta</taxon>
        <taxon>Embryophyta</taxon>
        <taxon>Tracheophyta</taxon>
        <taxon>Spermatophyta</taxon>
        <taxon>Magnoliopsida</taxon>
        <taxon>eudicotyledons</taxon>
        <taxon>Gunneridae</taxon>
        <taxon>Pentapetalae</taxon>
        <taxon>asterids</taxon>
        <taxon>campanulids</taxon>
        <taxon>Asterales</taxon>
        <taxon>Asteraceae</taxon>
        <taxon>Asteroideae</taxon>
        <taxon>Anthemideae</taxon>
        <taxon>Artemisiinae</taxon>
        <taxon>Artemisia</taxon>
    </lineage>
</organism>
<dbReference type="GO" id="GO:0004497">
    <property type="term" value="F:monooxygenase activity"/>
    <property type="evidence" value="ECO:0007669"/>
    <property type="project" value="UniProtKB-KW"/>
</dbReference>
<gene>
    <name evidence="1" type="ORF">CTI12_AA119680</name>
</gene>
<dbReference type="AlphaFoldDB" id="A0A2U1PRY8"/>
<dbReference type="EMBL" id="PKPP01000811">
    <property type="protein sequence ID" value="PWA88477.1"/>
    <property type="molecule type" value="Genomic_DNA"/>
</dbReference>
<keyword evidence="1" id="KW-0560">Oxidoreductase</keyword>
<sequence>MKLLESHIKITLLLAKYNMVPEQVLGKDMASGLVMHMPDPHDFFDTLEKGSIKLNSYEVETRSNNNKVAIMVDNRAAPDANHVIAHYVHHEDHVPQFIRHRPEFVHVIFNDSGMVPGPHVHSSFPK</sequence>
<proteinExistence type="predicted"/>
<accession>A0A2U1PRY8</accession>
<dbReference type="Proteomes" id="UP000245207">
    <property type="component" value="Unassembled WGS sequence"/>
</dbReference>
<comment type="caution">
    <text evidence="1">The sequence shown here is derived from an EMBL/GenBank/DDBJ whole genome shotgun (WGS) entry which is preliminary data.</text>
</comment>
<name>A0A2U1PRY8_ARTAN</name>
<keyword evidence="2" id="KW-1185">Reference proteome</keyword>
<evidence type="ECO:0000313" key="2">
    <source>
        <dbReference type="Proteomes" id="UP000245207"/>
    </source>
</evidence>
<dbReference type="OrthoDB" id="66881at2759"/>
<keyword evidence="1" id="KW-0503">Monooxygenase</keyword>
<protein>
    <submittedName>
        <fullName evidence="1">Dimethylaniline monooxygenase, N-oxide-forming</fullName>
    </submittedName>
</protein>
<reference evidence="1 2" key="1">
    <citation type="journal article" date="2018" name="Mol. Plant">
        <title>The genome of Artemisia annua provides insight into the evolution of Asteraceae family and artemisinin biosynthesis.</title>
        <authorList>
            <person name="Shen Q."/>
            <person name="Zhang L."/>
            <person name="Liao Z."/>
            <person name="Wang S."/>
            <person name="Yan T."/>
            <person name="Shi P."/>
            <person name="Liu M."/>
            <person name="Fu X."/>
            <person name="Pan Q."/>
            <person name="Wang Y."/>
            <person name="Lv Z."/>
            <person name="Lu X."/>
            <person name="Zhang F."/>
            <person name="Jiang W."/>
            <person name="Ma Y."/>
            <person name="Chen M."/>
            <person name="Hao X."/>
            <person name="Li L."/>
            <person name="Tang Y."/>
            <person name="Lv G."/>
            <person name="Zhou Y."/>
            <person name="Sun X."/>
            <person name="Brodelius P.E."/>
            <person name="Rose J.K.C."/>
            <person name="Tang K."/>
        </authorList>
    </citation>
    <scope>NUCLEOTIDE SEQUENCE [LARGE SCALE GENOMIC DNA]</scope>
    <source>
        <strain evidence="2">cv. Huhao1</strain>
        <tissue evidence="1">Leaf</tissue>
    </source>
</reference>